<comment type="caution">
    <text evidence="3">The sequence shown here is derived from an EMBL/GenBank/DDBJ whole genome shotgun (WGS) entry which is preliminary data.</text>
</comment>
<gene>
    <name evidence="3" type="ORF">ACFSKV_12230</name>
</gene>
<dbReference type="InterPro" id="IPR000305">
    <property type="entry name" value="GIY-YIG_endonuc"/>
</dbReference>
<sequence length="87" mass="10176">MYFVYILYSSKTKKYYIGSTDDPKARFKHHNYGATPSTKSGAPDWEIFYQEILPDRTAALKRESEIKRKKSRKYIEWIISSSKSSVG</sequence>
<comment type="similarity">
    <text evidence="1">Belongs to the UPF0213 family.</text>
</comment>
<reference evidence="4" key="1">
    <citation type="journal article" date="2019" name="Int. J. Syst. Evol. Microbiol.">
        <title>The Global Catalogue of Microorganisms (GCM) 10K type strain sequencing project: providing services to taxonomists for standard genome sequencing and annotation.</title>
        <authorList>
            <consortium name="The Broad Institute Genomics Platform"/>
            <consortium name="The Broad Institute Genome Sequencing Center for Infectious Disease"/>
            <person name="Wu L."/>
            <person name="Ma J."/>
        </authorList>
    </citation>
    <scope>NUCLEOTIDE SEQUENCE [LARGE SCALE GENOMIC DNA]</scope>
    <source>
        <strain evidence="4">KCTC 19812</strain>
    </source>
</reference>
<keyword evidence="4" id="KW-1185">Reference proteome</keyword>
<organism evidence="3 4">
    <name type="scientific">Shivajiella indica</name>
    <dbReference type="NCBI Taxonomy" id="872115"/>
    <lineage>
        <taxon>Bacteria</taxon>
        <taxon>Pseudomonadati</taxon>
        <taxon>Bacteroidota</taxon>
        <taxon>Cytophagia</taxon>
        <taxon>Cytophagales</taxon>
        <taxon>Cyclobacteriaceae</taxon>
        <taxon>Shivajiella</taxon>
    </lineage>
</organism>
<dbReference type="InterPro" id="IPR035901">
    <property type="entry name" value="GIY-YIG_endonuc_sf"/>
</dbReference>
<dbReference type="EMBL" id="JBHUIV010000016">
    <property type="protein sequence ID" value="MFD2202332.1"/>
    <property type="molecule type" value="Genomic_DNA"/>
</dbReference>
<dbReference type="Gene3D" id="3.40.1440.10">
    <property type="entry name" value="GIY-YIG endonuclease"/>
    <property type="match status" value="1"/>
</dbReference>
<evidence type="ECO:0000256" key="1">
    <source>
        <dbReference type="ARBA" id="ARBA00007435"/>
    </source>
</evidence>
<feature type="domain" description="GIY-YIG" evidence="2">
    <location>
        <begin position="1"/>
        <end position="76"/>
    </location>
</feature>
<dbReference type="SUPFAM" id="SSF82771">
    <property type="entry name" value="GIY-YIG endonuclease"/>
    <property type="match status" value="1"/>
</dbReference>
<dbReference type="PROSITE" id="PS50164">
    <property type="entry name" value="GIY_YIG"/>
    <property type="match status" value="1"/>
</dbReference>
<protein>
    <submittedName>
        <fullName evidence="3">GIY-YIG nuclease family protein</fullName>
    </submittedName>
</protein>
<evidence type="ECO:0000313" key="4">
    <source>
        <dbReference type="Proteomes" id="UP001597414"/>
    </source>
</evidence>
<evidence type="ECO:0000259" key="2">
    <source>
        <dbReference type="PROSITE" id="PS50164"/>
    </source>
</evidence>
<proteinExistence type="inferred from homology"/>
<dbReference type="PANTHER" id="PTHR34477:SF1">
    <property type="entry name" value="UPF0213 PROTEIN YHBQ"/>
    <property type="match status" value="1"/>
</dbReference>
<name>A0ABW5B8P2_9BACT</name>
<dbReference type="PANTHER" id="PTHR34477">
    <property type="entry name" value="UPF0213 PROTEIN YHBQ"/>
    <property type="match status" value="1"/>
</dbReference>
<dbReference type="RefSeq" id="WP_380803047.1">
    <property type="nucleotide sequence ID" value="NZ_JBHUIV010000016.1"/>
</dbReference>
<evidence type="ECO:0000313" key="3">
    <source>
        <dbReference type="EMBL" id="MFD2202332.1"/>
    </source>
</evidence>
<dbReference type="InterPro" id="IPR050190">
    <property type="entry name" value="UPF0213_domain"/>
</dbReference>
<dbReference type="CDD" id="cd10449">
    <property type="entry name" value="GIY-YIG_SLX1_like"/>
    <property type="match status" value="1"/>
</dbReference>
<accession>A0ABW5B8P2</accession>
<dbReference type="Proteomes" id="UP001597414">
    <property type="component" value="Unassembled WGS sequence"/>
</dbReference>
<dbReference type="Pfam" id="PF01541">
    <property type="entry name" value="GIY-YIG"/>
    <property type="match status" value="1"/>
</dbReference>